<evidence type="ECO:0000313" key="8">
    <source>
        <dbReference type="EMBL" id="KAF2745767.1"/>
    </source>
</evidence>
<dbReference type="GO" id="GO:0016020">
    <property type="term" value="C:membrane"/>
    <property type="evidence" value="ECO:0007669"/>
    <property type="project" value="UniProtKB-SubCell"/>
</dbReference>
<dbReference type="AlphaFoldDB" id="A0A6A6V9D0"/>
<accession>A0A6A6V9D0</accession>
<feature type="transmembrane region" description="Helical" evidence="6">
    <location>
        <begin position="114"/>
        <end position="147"/>
    </location>
</feature>
<dbReference type="InterPro" id="IPR049326">
    <property type="entry name" value="Rhodopsin_dom_fungi"/>
</dbReference>
<dbReference type="PANTHER" id="PTHR33048:SF158">
    <property type="entry name" value="MEMBRANE PROTEIN PTH11-LIKE, PUTATIVE-RELATED"/>
    <property type="match status" value="1"/>
</dbReference>
<evidence type="ECO:0000256" key="4">
    <source>
        <dbReference type="ARBA" id="ARBA00023136"/>
    </source>
</evidence>
<feature type="transmembrane region" description="Helical" evidence="6">
    <location>
        <begin position="211"/>
        <end position="231"/>
    </location>
</feature>
<evidence type="ECO:0000259" key="7">
    <source>
        <dbReference type="Pfam" id="PF20684"/>
    </source>
</evidence>
<evidence type="ECO:0000256" key="6">
    <source>
        <dbReference type="SAM" id="Phobius"/>
    </source>
</evidence>
<feature type="domain" description="Rhodopsin" evidence="7">
    <location>
        <begin position="59"/>
        <end position="308"/>
    </location>
</feature>
<keyword evidence="9" id="KW-1185">Reference proteome</keyword>
<feature type="transmembrane region" description="Helical" evidence="6">
    <location>
        <begin position="74"/>
        <end position="94"/>
    </location>
</feature>
<dbReference type="OrthoDB" id="444631at2759"/>
<gene>
    <name evidence="8" type="ORF">M011DRAFT_134770</name>
</gene>
<dbReference type="PANTHER" id="PTHR33048">
    <property type="entry name" value="PTH11-LIKE INTEGRAL MEMBRANE PROTEIN (AFU_ORTHOLOGUE AFUA_5G11245)"/>
    <property type="match status" value="1"/>
</dbReference>
<feature type="transmembrane region" description="Helical" evidence="6">
    <location>
        <begin position="243"/>
        <end position="265"/>
    </location>
</feature>
<keyword evidence="3 6" id="KW-1133">Transmembrane helix</keyword>
<dbReference type="Proteomes" id="UP000799440">
    <property type="component" value="Unassembled WGS sequence"/>
</dbReference>
<dbReference type="EMBL" id="MU006581">
    <property type="protein sequence ID" value="KAF2745767.1"/>
    <property type="molecule type" value="Genomic_DNA"/>
</dbReference>
<evidence type="ECO:0000256" key="3">
    <source>
        <dbReference type="ARBA" id="ARBA00022989"/>
    </source>
</evidence>
<dbReference type="InterPro" id="IPR052337">
    <property type="entry name" value="SAT4-like"/>
</dbReference>
<evidence type="ECO:0000256" key="2">
    <source>
        <dbReference type="ARBA" id="ARBA00022692"/>
    </source>
</evidence>
<evidence type="ECO:0000313" key="9">
    <source>
        <dbReference type="Proteomes" id="UP000799440"/>
    </source>
</evidence>
<keyword evidence="4 6" id="KW-0472">Membrane</keyword>
<feature type="transmembrane region" description="Helical" evidence="6">
    <location>
        <begin position="41"/>
        <end position="62"/>
    </location>
</feature>
<evidence type="ECO:0000256" key="5">
    <source>
        <dbReference type="ARBA" id="ARBA00038359"/>
    </source>
</evidence>
<evidence type="ECO:0000256" key="1">
    <source>
        <dbReference type="ARBA" id="ARBA00004141"/>
    </source>
</evidence>
<protein>
    <recommendedName>
        <fullName evidence="7">Rhodopsin domain-containing protein</fullName>
    </recommendedName>
</protein>
<reference evidence="8" key="1">
    <citation type="journal article" date="2020" name="Stud. Mycol.">
        <title>101 Dothideomycetes genomes: a test case for predicting lifestyles and emergence of pathogens.</title>
        <authorList>
            <person name="Haridas S."/>
            <person name="Albert R."/>
            <person name="Binder M."/>
            <person name="Bloem J."/>
            <person name="Labutti K."/>
            <person name="Salamov A."/>
            <person name="Andreopoulos B."/>
            <person name="Baker S."/>
            <person name="Barry K."/>
            <person name="Bills G."/>
            <person name="Bluhm B."/>
            <person name="Cannon C."/>
            <person name="Castanera R."/>
            <person name="Culley D."/>
            <person name="Daum C."/>
            <person name="Ezra D."/>
            <person name="Gonzalez J."/>
            <person name="Henrissat B."/>
            <person name="Kuo A."/>
            <person name="Liang C."/>
            <person name="Lipzen A."/>
            <person name="Lutzoni F."/>
            <person name="Magnuson J."/>
            <person name="Mondo S."/>
            <person name="Nolan M."/>
            <person name="Ohm R."/>
            <person name="Pangilinan J."/>
            <person name="Park H.-J."/>
            <person name="Ramirez L."/>
            <person name="Alfaro M."/>
            <person name="Sun H."/>
            <person name="Tritt A."/>
            <person name="Yoshinaga Y."/>
            <person name="Zwiers L.-H."/>
            <person name="Turgeon B."/>
            <person name="Goodwin S."/>
            <person name="Spatafora J."/>
            <person name="Crous P."/>
            <person name="Grigoriev I."/>
        </authorList>
    </citation>
    <scope>NUCLEOTIDE SEQUENCE</scope>
    <source>
        <strain evidence="8">CBS 119925</strain>
    </source>
</reference>
<comment type="subcellular location">
    <subcellularLocation>
        <location evidence="1">Membrane</location>
        <topology evidence="1">Multi-pass membrane protein</topology>
    </subcellularLocation>
</comment>
<organism evidence="8 9">
    <name type="scientific">Sporormia fimetaria CBS 119925</name>
    <dbReference type="NCBI Taxonomy" id="1340428"/>
    <lineage>
        <taxon>Eukaryota</taxon>
        <taxon>Fungi</taxon>
        <taxon>Dikarya</taxon>
        <taxon>Ascomycota</taxon>
        <taxon>Pezizomycotina</taxon>
        <taxon>Dothideomycetes</taxon>
        <taxon>Pleosporomycetidae</taxon>
        <taxon>Pleosporales</taxon>
        <taxon>Sporormiaceae</taxon>
        <taxon>Sporormia</taxon>
    </lineage>
</organism>
<sequence length="363" mass="39795">MSGVDMSREMWLMVDDYPFTPPPEGVLSNFQDPEPFAHHPLTIASTTCIILLLLASGTRFYAKARVIKKITLDDYFYCISLPLLLFVLSSNIILDQSASYNHHAWDLQIKSITKLVLALAFASQLLVLPVASLFIKLTLFCQLILAFRPITWLRRSCYAGMAATSTYYLTTVIVSMDACHPRGGSDRVLFLMGLAGSACGGKKGVTMRLNLASGIFNVLSDLYILCLPLPAVSLLKVSVRRKVGVYMIFSTGGLACVASIIALAYRCKMWGSVDVLLEAIPAIMTNQIELTVGLIVCCIPPSSKLLRRLFARRFPSVLGSGEIESEGPHRHMPQIIAKKHQPGGLSEIDAMKTFGTMVAENEA</sequence>
<keyword evidence="2 6" id="KW-0812">Transmembrane</keyword>
<dbReference type="Pfam" id="PF20684">
    <property type="entry name" value="Fung_rhodopsin"/>
    <property type="match status" value="1"/>
</dbReference>
<name>A0A6A6V9D0_9PLEO</name>
<proteinExistence type="inferred from homology"/>
<comment type="similarity">
    <text evidence="5">Belongs to the SAT4 family.</text>
</comment>